<dbReference type="NCBIfam" id="TIGR01179">
    <property type="entry name" value="galE"/>
    <property type="match status" value="1"/>
</dbReference>
<evidence type="ECO:0000256" key="1">
    <source>
        <dbReference type="ARBA" id="ARBA00000083"/>
    </source>
</evidence>
<dbReference type="InterPro" id="IPR036291">
    <property type="entry name" value="NAD(P)-bd_dom_sf"/>
</dbReference>
<comment type="pathway">
    <text evidence="3 10">Carbohydrate metabolism; galactose metabolism.</text>
</comment>
<keyword evidence="8 10" id="KW-0413">Isomerase</keyword>
<comment type="catalytic activity">
    <reaction evidence="1 10">
        <text>UDP-alpha-D-glucose = UDP-alpha-D-galactose</text>
        <dbReference type="Rhea" id="RHEA:22168"/>
        <dbReference type="ChEBI" id="CHEBI:58885"/>
        <dbReference type="ChEBI" id="CHEBI:66914"/>
        <dbReference type="EC" id="5.1.3.2"/>
    </reaction>
</comment>
<gene>
    <name evidence="12" type="primary">galE</name>
    <name evidence="12" type="ORF">L21SP3_00502</name>
</gene>
<dbReference type="CDD" id="cd05247">
    <property type="entry name" value="UDP_G4E_1_SDR_e"/>
    <property type="match status" value="1"/>
</dbReference>
<feature type="domain" description="NAD-dependent epimerase/dehydratase" evidence="11">
    <location>
        <begin position="3"/>
        <end position="251"/>
    </location>
</feature>
<dbReference type="PANTHER" id="PTHR43725:SF53">
    <property type="entry name" value="UDP-ARABINOSE 4-EPIMERASE 1"/>
    <property type="match status" value="1"/>
</dbReference>
<evidence type="ECO:0000313" key="13">
    <source>
        <dbReference type="Proteomes" id="UP000188273"/>
    </source>
</evidence>
<dbReference type="InterPro" id="IPR005886">
    <property type="entry name" value="UDP_G4E"/>
</dbReference>
<dbReference type="KEGG" id="pbu:L21SP3_00502"/>
<evidence type="ECO:0000256" key="9">
    <source>
        <dbReference type="ARBA" id="ARBA00023277"/>
    </source>
</evidence>
<dbReference type="Pfam" id="PF01370">
    <property type="entry name" value="Epimerase"/>
    <property type="match status" value="1"/>
</dbReference>
<keyword evidence="9 10" id="KW-0119">Carbohydrate metabolism</keyword>
<dbReference type="InterPro" id="IPR001509">
    <property type="entry name" value="Epimerase_deHydtase"/>
</dbReference>
<sequence length="328" mass="36435">MNVLVCGGAGYIGSNMTAMLAENGHKAYVYDNLSKGHIEAVVPEAEFIYGDLADYDKLVRVIRDKKIEAVMHFAAFIEVGESVKDPLGYYNNNFCNTHNLLRAMDFMGVNKFVFSSTAATYGMPDEVPIVETLPKEPINPYGESKWAVERMCHFQSQTGRLNYAALRYFNACGAGRDSQLGEDHKPESHLIPLIIQAALGQREDIKIFGTDYDTKDGTCVRDYIHIEDLCSAHLLALEKLSTESEIIFNLGNGNGYTVREVIGTVKKVSGKDFKVTETDRRPGDPAVLTADSTKAQTQLGWKPKWTNLEDIVETAWKFHSARPSGYSG</sequence>
<dbReference type="AlphaFoldDB" id="A0A1Q2HND2"/>
<accession>A0A1Q2HND2</accession>
<evidence type="ECO:0000256" key="8">
    <source>
        <dbReference type="ARBA" id="ARBA00023235"/>
    </source>
</evidence>
<evidence type="ECO:0000259" key="11">
    <source>
        <dbReference type="Pfam" id="PF01370"/>
    </source>
</evidence>
<evidence type="ECO:0000256" key="4">
    <source>
        <dbReference type="ARBA" id="ARBA00007637"/>
    </source>
</evidence>
<proteinExistence type="inferred from homology"/>
<dbReference type="Gene3D" id="3.90.25.10">
    <property type="entry name" value="UDP-galactose 4-epimerase, domain 1"/>
    <property type="match status" value="1"/>
</dbReference>
<dbReference type="Gene3D" id="3.40.50.720">
    <property type="entry name" value="NAD(P)-binding Rossmann-like Domain"/>
    <property type="match status" value="1"/>
</dbReference>
<dbReference type="SUPFAM" id="SSF51735">
    <property type="entry name" value="NAD(P)-binding Rossmann-fold domains"/>
    <property type="match status" value="1"/>
</dbReference>
<dbReference type="STRING" id="1940790.L21SP3_00502"/>
<dbReference type="EC" id="5.1.3.2" evidence="5 10"/>
<evidence type="ECO:0000256" key="10">
    <source>
        <dbReference type="RuleBase" id="RU366046"/>
    </source>
</evidence>
<dbReference type="OrthoDB" id="258549at2"/>
<protein>
    <recommendedName>
        <fullName evidence="6 10">UDP-glucose 4-epimerase</fullName>
        <ecNumber evidence="5 10">5.1.3.2</ecNumber>
    </recommendedName>
</protein>
<keyword evidence="13" id="KW-1185">Reference proteome</keyword>
<evidence type="ECO:0000256" key="3">
    <source>
        <dbReference type="ARBA" id="ARBA00004947"/>
    </source>
</evidence>
<evidence type="ECO:0000313" key="12">
    <source>
        <dbReference type="EMBL" id="AQQ08713.1"/>
    </source>
</evidence>
<reference evidence="13" key="1">
    <citation type="submission" date="2017-02" db="EMBL/GenBank/DDBJ databases">
        <title>Comparative genomics and description of representatives of a novel lineage of planctomycetes thriving in anoxic sediments.</title>
        <authorList>
            <person name="Spring S."/>
            <person name="Bunk B."/>
            <person name="Sproer C."/>
            <person name="Klenk H.-P."/>
        </authorList>
    </citation>
    <scope>NUCLEOTIDE SEQUENCE [LARGE SCALE GENOMIC DNA]</scope>
    <source>
        <strain evidence="13">L21-RPul-D3</strain>
    </source>
</reference>
<dbReference type="GO" id="GO:0003978">
    <property type="term" value="F:UDP-glucose 4-epimerase activity"/>
    <property type="evidence" value="ECO:0007669"/>
    <property type="project" value="UniProtKB-UniRule"/>
</dbReference>
<dbReference type="GO" id="GO:0033499">
    <property type="term" value="P:galactose catabolic process via UDP-galactose, Leloir pathway"/>
    <property type="evidence" value="ECO:0007669"/>
    <property type="project" value="TreeGrafter"/>
</dbReference>
<evidence type="ECO:0000256" key="7">
    <source>
        <dbReference type="ARBA" id="ARBA00023027"/>
    </source>
</evidence>
<dbReference type="EMBL" id="CP019633">
    <property type="protein sequence ID" value="AQQ08713.1"/>
    <property type="molecule type" value="Genomic_DNA"/>
</dbReference>
<organism evidence="12 13">
    <name type="scientific">Sedimentisphaera cyanobacteriorum</name>
    <dbReference type="NCBI Taxonomy" id="1940790"/>
    <lineage>
        <taxon>Bacteria</taxon>
        <taxon>Pseudomonadati</taxon>
        <taxon>Planctomycetota</taxon>
        <taxon>Phycisphaerae</taxon>
        <taxon>Sedimentisphaerales</taxon>
        <taxon>Sedimentisphaeraceae</taxon>
        <taxon>Sedimentisphaera</taxon>
    </lineage>
</organism>
<keyword evidence="7 10" id="KW-0520">NAD</keyword>
<dbReference type="Proteomes" id="UP000188273">
    <property type="component" value="Chromosome"/>
</dbReference>
<comment type="similarity">
    <text evidence="4 10">Belongs to the NAD(P)-dependent epimerase/dehydratase family.</text>
</comment>
<evidence type="ECO:0000256" key="5">
    <source>
        <dbReference type="ARBA" id="ARBA00013189"/>
    </source>
</evidence>
<comment type="subunit">
    <text evidence="10">Homodimer.</text>
</comment>
<dbReference type="RefSeq" id="WP_077539192.1">
    <property type="nucleotide sequence ID" value="NZ_CP019633.1"/>
</dbReference>
<name>A0A1Q2HND2_9BACT</name>
<evidence type="ECO:0000256" key="2">
    <source>
        <dbReference type="ARBA" id="ARBA00001911"/>
    </source>
</evidence>
<evidence type="ECO:0000256" key="6">
    <source>
        <dbReference type="ARBA" id="ARBA00018569"/>
    </source>
</evidence>
<comment type="cofactor">
    <cofactor evidence="2 10">
        <name>NAD(+)</name>
        <dbReference type="ChEBI" id="CHEBI:57540"/>
    </cofactor>
</comment>
<dbReference type="UniPathway" id="UPA00214"/>
<dbReference type="PANTHER" id="PTHR43725">
    <property type="entry name" value="UDP-GLUCOSE 4-EPIMERASE"/>
    <property type="match status" value="1"/>
</dbReference>